<gene>
    <name evidence="5" type="ORF">NE237_029323</name>
</gene>
<keyword evidence="2 4" id="KW-0472">Membrane</keyword>
<keyword evidence="4" id="KW-1133">Transmembrane helix</keyword>
<keyword evidence="6" id="KW-1185">Reference proteome</keyword>
<dbReference type="GO" id="GO:0005886">
    <property type="term" value="C:plasma membrane"/>
    <property type="evidence" value="ECO:0007669"/>
    <property type="project" value="TreeGrafter"/>
</dbReference>
<feature type="compositionally biased region" description="Polar residues" evidence="3">
    <location>
        <begin position="19"/>
        <end position="31"/>
    </location>
</feature>
<dbReference type="EMBL" id="JAMYWD010000012">
    <property type="protein sequence ID" value="KAJ4952491.1"/>
    <property type="molecule type" value="Genomic_DNA"/>
</dbReference>
<dbReference type="GO" id="GO:0098542">
    <property type="term" value="P:defense response to other organism"/>
    <property type="evidence" value="ECO:0007669"/>
    <property type="project" value="InterPro"/>
</dbReference>
<dbReference type="InterPro" id="IPR044839">
    <property type="entry name" value="NDR1-like"/>
</dbReference>
<feature type="transmembrane region" description="Helical" evidence="4">
    <location>
        <begin position="83"/>
        <end position="104"/>
    </location>
</feature>
<evidence type="ECO:0000256" key="4">
    <source>
        <dbReference type="SAM" id="Phobius"/>
    </source>
</evidence>
<proteinExistence type="predicted"/>
<accession>A0A9Q0GQY7</accession>
<evidence type="ECO:0000256" key="2">
    <source>
        <dbReference type="ARBA" id="ARBA00023136"/>
    </source>
</evidence>
<evidence type="ECO:0000313" key="5">
    <source>
        <dbReference type="EMBL" id="KAJ4952491.1"/>
    </source>
</evidence>
<evidence type="ECO:0000256" key="1">
    <source>
        <dbReference type="ARBA" id="ARBA00004370"/>
    </source>
</evidence>
<keyword evidence="4" id="KW-0812">Transmembrane</keyword>
<evidence type="ECO:0000313" key="6">
    <source>
        <dbReference type="Proteomes" id="UP001141806"/>
    </source>
</evidence>
<protein>
    <recommendedName>
        <fullName evidence="7">Late embryogenesis abundant protein LEA-2 subgroup domain-containing protein</fullName>
    </recommendedName>
</protein>
<name>A0A9Q0GQY7_9MAGN</name>
<evidence type="ECO:0000256" key="3">
    <source>
        <dbReference type="SAM" id="MobiDB-lite"/>
    </source>
</evidence>
<feature type="region of interest" description="Disordered" evidence="3">
    <location>
        <begin position="1"/>
        <end position="31"/>
    </location>
</feature>
<evidence type="ECO:0008006" key="7">
    <source>
        <dbReference type="Google" id="ProtNLM"/>
    </source>
</evidence>
<sequence>MAERIHSRHSGSVTDEENPNPNINRGTFSIEQETPISNTRPMLEKPKTPSGTYVVVVLKIKSTKYNRGKPHRGCCCHCFCCCFSFIVTLIVLIGIAALLFYLVVKPKAPSYLVSNISIKGFNSNQLTPQTLSPEFDVSVLADNSNTKIRIYYEPSSSISIYTSSSMKLDNGTLPVFYQPTQNVRVFLCDNERDYAFDDNSEFYFVATTECREDSFDDN</sequence>
<dbReference type="PANTHER" id="PTHR31234:SF2">
    <property type="entry name" value="OS05G0199100 PROTEIN"/>
    <property type="match status" value="1"/>
</dbReference>
<dbReference type="AlphaFoldDB" id="A0A9Q0GQY7"/>
<dbReference type="Proteomes" id="UP001141806">
    <property type="component" value="Unassembled WGS sequence"/>
</dbReference>
<comment type="caution">
    <text evidence="5">The sequence shown here is derived from an EMBL/GenBank/DDBJ whole genome shotgun (WGS) entry which is preliminary data.</text>
</comment>
<reference evidence="5" key="1">
    <citation type="journal article" date="2023" name="Plant J.">
        <title>The genome of the king protea, Protea cynaroides.</title>
        <authorList>
            <person name="Chang J."/>
            <person name="Duong T.A."/>
            <person name="Schoeman C."/>
            <person name="Ma X."/>
            <person name="Roodt D."/>
            <person name="Barker N."/>
            <person name="Li Z."/>
            <person name="Van de Peer Y."/>
            <person name="Mizrachi E."/>
        </authorList>
    </citation>
    <scope>NUCLEOTIDE SEQUENCE</scope>
    <source>
        <tissue evidence="5">Young leaves</tissue>
    </source>
</reference>
<comment type="subcellular location">
    <subcellularLocation>
        <location evidence="1">Membrane</location>
    </subcellularLocation>
</comment>
<organism evidence="5 6">
    <name type="scientific">Protea cynaroides</name>
    <dbReference type="NCBI Taxonomy" id="273540"/>
    <lineage>
        <taxon>Eukaryota</taxon>
        <taxon>Viridiplantae</taxon>
        <taxon>Streptophyta</taxon>
        <taxon>Embryophyta</taxon>
        <taxon>Tracheophyta</taxon>
        <taxon>Spermatophyta</taxon>
        <taxon>Magnoliopsida</taxon>
        <taxon>Proteales</taxon>
        <taxon>Proteaceae</taxon>
        <taxon>Protea</taxon>
    </lineage>
</organism>
<dbReference type="PANTHER" id="PTHR31234">
    <property type="entry name" value="LATE EMBRYOGENESIS ABUNDANT (LEA) HYDROXYPROLINE-RICH GLYCOPROTEIN FAMILY"/>
    <property type="match status" value="1"/>
</dbReference>